<organism evidence="1">
    <name type="scientific">Arundo donax</name>
    <name type="common">Giant reed</name>
    <name type="synonym">Donax arundinaceus</name>
    <dbReference type="NCBI Taxonomy" id="35708"/>
    <lineage>
        <taxon>Eukaryota</taxon>
        <taxon>Viridiplantae</taxon>
        <taxon>Streptophyta</taxon>
        <taxon>Embryophyta</taxon>
        <taxon>Tracheophyta</taxon>
        <taxon>Spermatophyta</taxon>
        <taxon>Magnoliopsida</taxon>
        <taxon>Liliopsida</taxon>
        <taxon>Poales</taxon>
        <taxon>Poaceae</taxon>
        <taxon>PACMAD clade</taxon>
        <taxon>Arundinoideae</taxon>
        <taxon>Arundineae</taxon>
        <taxon>Arundo</taxon>
    </lineage>
</organism>
<reference evidence="1" key="2">
    <citation type="journal article" date="2015" name="Data Brief">
        <title>Shoot transcriptome of the giant reed, Arundo donax.</title>
        <authorList>
            <person name="Barrero R.A."/>
            <person name="Guerrero F.D."/>
            <person name="Moolhuijzen P."/>
            <person name="Goolsby J.A."/>
            <person name="Tidwell J."/>
            <person name="Bellgard S.E."/>
            <person name="Bellgard M.I."/>
        </authorList>
    </citation>
    <scope>NUCLEOTIDE SEQUENCE</scope>
    <source>
        <tissue evidence="1">Shoot tissue taken approximately 20 cm above the soil surface</tissue>
    </source>
</reference>
<sequence length="27" mass="3246">MFQLMYIINSEKVPSESCTLLEIFYFV</sequence>
<dbReference type="EMBL" id="GBRH01226853">
    <property type="protein sequence ID" value="JAD71042.1"/>
    <property type="molecule type" value="Transcribed_RNA"/>
</dbReference>
<proteinExistence type="predicted"/>
<accession>A0A0A9CHQ9</accession>
<evidence type="ECO:0000313" key="1">
    <source>
        <dbReference type="EMBL" id="JAD71042.1"/>
    </source>
</evidence>
<dbReference type="AlphaFoldDB" id="A0A0A9CHQ9"/>
<name>A0A0A9CHQ9_ARUDO</name>
<protein>
    <submittedName>
        <fullName evidence="1">Uncharacterized protein</fullName>
    </submittedName>
</protein>
<reference evidence="1" key="1">
    <citation type="submission" date="2014-09" db="EMBL/GenBank/DDBJ databases">
        <authorList>
            <person name="Magalhaes I.L.F."/>
            <person name="Oliveira U."/>
            <person name="Santos F.R."/>
            <person name="Vidigal T.H.D.A."/>
            <person name="Brescovit A.D."/>
            <person name="Santos A.J."/>
        </authorList>
    </citation>
    <scope>NUCLEOTIDE SEQUENCE</scope>
    <source>
        <tissue evidence="1">Shoot tissue taken approximately 20 cm above the soil surface</tissue>
    </source>
</reference>